<sequence length="273" mass="32434">MTPVAMNNKRIKKWKHEQVEIIKISVHPYVPLISVYLYYVDGMLIDTGPSKRRRALAPVFRSREIEQVAITHYHEDHSGMAPWIARNVTTKIFTHEKTIPIARVTAKVPWYQELFTGRRLPFEAKPYPNVMETPKYHFYPIETPGHTADHVCLFEPRHGWLFTGDLYITPYPKVFLQDESMSAYIETLHKLNRLDYQTLFCAHEGVVQNGKEMMNRKLEYLERTRNEVLRMHRMGWKDQTIKKKLFPHKVKLEQRSFGTFSRMNMIRACIREQ</sequence>
<keyword evidence="1" id="KW-1133">Transmembrane helix</keyword>
<evidence type="ECO:0000313" key="3">
    <source>
        <dbReference type="EMBL" id="QDI92041.1"/>
    </source>
</evidence>
<dbReference type="InterPro" id="IPR050662">
    <property type="entry name" value="Sec-metab_biosynth-thioest"/>
</dbReference>
<dbReference type="SMART" id="SM00849">
    <property type="entry name" value="Lactamase_B"/>
    <property type="match status" value="1"/>
</dbReference>
<dbReference type="InterPro" id="IPR036866">
    <property type="entry name" value="RibonucZ/Hydroxyglut_hydro"/>
</dbReference>
<dbReference type="Proteomes" id="UP000319756">
    <property type="component" value="Chromosome"/>
</dbReference>
<dbReference type="EMBL" id="CP035485">
    <property type="protein sequence ID" value="QDI92041.1"/>
    <property type="molecule type" value="Genomic_DNA"/>
</dbReference>
<dbReference type="Gene3D" id="3.60.15.10">
    <property type="entry name" value="Ribonuclease Z/Hydroxyacylglutathione hydrolase-like"/>
    <property type="match status" value="1"/>
</dbReference>
<proteinExistence type="predicted"/>
<dbReference type="AlphaFoldDB" id="A0A514LLA7"/>
<dbReference type="InterPro" id="IPR001279">
    <property type="entry name" value="Metallo-B-lactamas"/>
</dbReference>
<dbReference type="SUPFAM" id="SSF56281">
    <property type="entry name" value="Metallo-hydrolase/oxidoreductase"/>
    <property type="match status" value="1"/>
</dbReference>
<evidence type="ECO:0000256" key="1">
    <source>
        <dbReference type="SAM" id="Phobius"/>
    </source>
</evidence>
<dbReference type="PANTHER" id="PTHR23131:SF0">
    <property type="entry name" value="ENDORIBONUCLEASE LACTB2"/>
    <property type="match status" value="1"/>
</dbReference>
<evidence type="ECO:0000313" key="4">
    <source>
        <dbReference type="Proteomes" id="UP000319756"/>
    </source>
</evidence>
<dbReference type="Pfam" id="PF00753">
    <property type="entry name" value="Lactamase_B"/>
    <property type="match status" value="1"/>
</dbReference>
<organism evidence="3 4">
    <name type="scientific">Salicibibacter halophilus</name>
    <dbReference type="NCBI Taxonomy" id="2502791"/>
    <lineage>
        <taxon>Bacteria</taxon>
        <taxon>Bacillati</taxon>
        <taxon>Bacillota</taxon>
        <taxon>Bacilli</taxon>
        <taxon>Bacillales</taxon>
        <taxon>Bacillaceae</taxon>
        <taxon>Salicibibacter</taxon>
    </lineage>
</organism>
<dbReference type="GO" id="GO:0016787">
    <property type="term" value="F:hydrolase activity"/>
    <property type="evidence" value="ECO:0007669"/>
    <property type="project" value="UniProtKB-KW"/>
</dbReference>
<accession>A0A514LLA7</accession>
<name>A0A514LLA7_9BACI</name>
<dbReference type="KEGG" id="sale:EPH95_13340"/>
<reference evidence="4" key="1">
    <citation type="submission" date="2019-01" db="EMBL/GenBank/DDBJ databases">
        <title>Genomic analysis of Salicibibacter sp. NKC3-5.</title>
        <authorList>
            <person name="Oh Y.J."/>
        </authorList>
    </citation>
    <scope>NUCLEOTIDE SEQUENCE [LARGE SCALE GENOMIC DNA]</scope>
    <source>
        <strain evidence="4">NKC3-5</strain>
    </source>
</reference>
<evidence type="ECO:0000259" key="2">
    <source>
        <dbReference type="SMART" id="SM00849"/>
    </source>
</evidence>
<keyword evidence="1" id="KW-0472">Membrane</keyword>
<feature type="domain" description="Metallo-beta-lactamase" evidence="2">
    <location>
        <begin position="34"/>
        <end position="203"/>
    </location>
</feature>
<keyword evidence="4" id="KW-1185">Reference proteome</keyword>
<gene>
    <name evidence="3" type="ORF">EPH95_13340</name>
</gene>
<keyword evidence="3" id="KW-0378">Hydrolase</keyword>
<keyword evidence="1" id="KW-0812">Transmembrane</keyword>
<protein>
    <submittedName>
        <fullName evidence="3">MBL fold metallo-hydrolase</fullName>
    </submittedName>
</protein>
<dbReference type="PANTHER" id="PTHR23131">
    <property type="entry name" value="ENDORIBONUCLEASE LACTB2"/>
    <property type="match status" value="1"/>
</dbReference>
<feature type="transmembrane region" description="Helical" evidence="1">
    <location>
        <begin position="21"/>
        <end position="39"/>
    </location>
</feature>